<gene>
    <name evidence="2" type="ORF">ACFQ13_01255</name>
</gene>
<proteinExistence type="predicted"/>
<dbReference type="Proteomes" id="UP001597086">
    <property type="component" value="Unassembled WGS sequence"/>
</dbReference>
<dbReference type="Pfam" id="PF07661">
    <property type="entry name" value="MORN_2"/>
    <property type="match status" value="3"/>
</dbReference>
<dbReference type="InterPro" id="IPR011652">
    <property type="entry name" value="MORN_2"/>
</dbReference>
<accession>A0ABW3KPL4</accession>
<feature type="signal peptide" evidence="1">
    <location>
        <begin position="1"/>
        <end position="21"/>
    </location>
</feature>
<dbReference type="Gene3D" id="3.90.930.1">
    <property type="match status" value="1"/>
</dbReference>
<organism evidence="2 3">
    <name type="scientific">Winogradskyella rapida</name>
    <dbReference type="NCBI Taxonomy" id="549701"/>
    <lineage>
        <taxon>Bacteria</taxon>
        <taxon>Pseudomonadati</taxon>
        <taxon>Bacteroidota</taxon>
        <taxon>Flavobacteriia</taxon>
        <taxon>Flavobacteriales</taxon>
        <taxon>Flavobacteriaceae</taxon>
        <taxon>Winogradskyella</taxon>
    </lineage>
</organism>
<keyword evidence="3" id="KW-1185">Reference proteome</keyword>
<dbReference type="EMBL" id="JBHTKM010000001">
    <property type="protein sequence ID" value="MFD1014533.1"/>
    <property type="molecule type" value="Genomic_DNA"/>
</dbReference>
<keyword evidence="1" id="KW-0732">Signal</keyword>
<reference evidence="3" key="1">
    <citation type="journal article" date="2019" name="Int. J. Syst. Evol. Microbiol.">
        <title>The Global Catalogue of Microorganisms (GCM) 10K type strain sequencing project: providing services to taxonomists for standard genome sequencing and annotation.</title>
        <authorList>
            <consortium name="The Broad Institute Genomics Platform"/>
            <consortium name="The Broad Institute Genome Sequencing Center for Infectious Disease"/>
            <person name="Wu L."/>
            <person name="Ma J."/>
        </authorList>
    </citation>
    <scope>NUCLEOTIDE SEQUENCE [LARGE SCALE GENOMIC DNA]</scope>
    <source>
        <strain evidence="3">CCUG 56098</strain>
    </source>
</reference>
<comment type="caution">
    <text evidence="2">The sequence shown here is derived from an EMBL/GenBank/DDBJ whole genome shotgun (WGS) entry which is preliminary data.</text>
</comment>
<feature type="chain" id="PRO_5047265858" evidence="1">
    <location>
        <begin position="22"/>
        <end position="206"/>
    </location>
</feature>
<protein>
    <submittedName>
        <fullName evidence="2">Toxin-antitoxin system YwqK family antitoxin</fullName>
    </submittedName>
</protein>
<name>A0ABW3KPL4_9FLAO</name>
<evidence type="ECO:0000313" key="2">
    <source>
        <dbReference type="EMBL" id="MFD1014533.1"/>
    </source>
</evidence>
<evidence type="ECO:0000256" key="1">
    <source>
        <dbReference type="SAM" id="SignalP"/>
    </source>
</evidence>
<dbReference type="SUPFAM" id="SSF82185">
    <property type="entry name" value="Histone H3 K4-specific methyltransferase SET7/9 N-terminal domain"/>
    <property type="match status" value="1"/>
</dbReference>
<evidence type="ECO:0000313" key="3">
    <source>
        <dbReference type="Proteomes" id="UP001597086"/>
    </source>
</evidence>
<dbReference type="RefSeq" id="WP_386113276.1">
    <property type="nucleotide sequence ID" value="NZ_JBHTKM010000001.1"/>
</dbReference>
<sequence>MRFLILALSVLLSYYSCQERASNSVAQNAPKAKDLELLISDTLVKKSDLVLNPLNGVWSYNDKPYNGYAVKENAKGQHIEKLGFYQGKRQGVAKTWSDNGVLRSKAYYHQNKLEGLYTSYWENGLVALEVTYKAGKKEGREKQFYSNGELSKLRWLEGGKEKGLQKAWLPNGKLYVNYEVKNDRVFGLMRANACYKLENEKVVKKK</sequence>